<dbReference type="InterPro" id="IPR051082">
    <property type="entry name" value="Pentapeptide-BTB/POZ_domain"/>
</dbReference>
<dbReference type="SUPFAM" id="SSF141571">
    <property type="entry name" value="Pentapeptide repeat-like"/>
    <property type="match status" value="3"/>
</dbReference>
<proteinExistence type="predicted"/>
<dbReference type="Gene3D" id="2.160.20.80">
    <property type="entry name" value="E3 ubiquitin-protein ligase SopA"/>
    <property type="match status" value="3"/>
</dbReference>
<dbReference type="Proteomes" id="UP001155241">
    <property type="component" value="Unassembled WGS sequence"/>
</dbReference>
<dbReference type="PROSITE" id="PS00018">
    <property type="entry name" value="EF_HAND_1"/>
    <property type="match status" value="1"/>
</dbReference>
<organism evidence="1 2">
    <name type="scientific">Aeoliella straminimaris</name>
    <dbReference type="NCBI Taxonomy" id="2954799"/>
    <lineage>
        <taxon>Bacteria</taxon>
        <taxon>Pseudomonadati</taxon>
        <taxon>Planctomycetota</taxon>
        <taxon>Planctomycetia</taxon>
        <taxon>Pirellulales</taxon>
        <taxon>Lacipirellulaceae</taxon>
        <taxon>Aeoliella</taxon>
    </lineage>
</organism>
<dbReference type="Pfam" id="PF00805">
    <property type="entry name" value="Pentapeptide"/>
    <property type="match status" value="4"/>
</dbReference>
<dbReference type="PANTHER" id="PTHR14136">
    <property type="entry name" value="BTB_POZ DOMAIN-CONTAINING PROTEIN KCTD9"/>
    <property type="match status" value="1"/>
</dbReference>
<gene>
    <name evidence="1" type="ORF">NG895_22975</name>
</gene>
<dbReference type="EMBL" id="JAMXLR010000077">
    <property type="protein sequence ID" value="MCO6046771.1"/>
    <property type="molecule type" value="Genomic_DNA"/>
</dbReference>
<dbReference type="PANTHER" id="PTHR14136:SF17">
    <property type="entry name" value="BTB_POZ DOMAIN-CONTAINING PROTEIN KCTD9"/>
    <property type="match status" value="1"/>
</dbReference>
<dbReference type="AlphaFoldDB" id="A0A9X2FJ69"/>
<dbReference type="InterPro" id="IPR018247">
    <property type="entry name" value="EF_Hand_1_Ca_BS"/>
</dbReference>
<keyword evidence="2" id="KW-1185">Reference proteome</keyword>
<dbReference type="InterPro" id="IPR001646">
    <property type="entry name" value="5peptide_repeat"/>
</dbReference>
<evidence type="ECO:0000313" key="1">
    <source>
        <dbReference type="EMBL" id="MCO6046771.1"/>
    </source>
</evidence>
<evidence type="ECO:0000313" key="2">
    <source>
        <dbReference type="Proteomes" id="UP001155241"/>
    </source>
</evidence>
<sequence>MFQRLFVKHLRAIHYQLLVRTFSTLIIVTCTTSLVRGDIYQWEWVDPLDPSQGKQPSNVLCPDGAGLSAGPGLNAANDNLTKAYLIGANLNGANFGFATLEDADLTGAQLEDANFVSAKLAGATMTGAVVAGARLHAVTQNGFVSAQLYSTTSYQAGDLTSIELSYNNLSGWDFSGQDLTDAHFYRSTLTGANLTGAIVRGVNFASETQPGLSAAQLYSTASYQARDLTEINFTYEDLSDWDLSGQDLSGANLTSATLTGANLTGAIIRGASLYSNAGNGITASQLYSTASYQQGDLSGVRLGQDDLSGWDLSAQDFTDAVFYDATLTNANFSGSNLTNVSFQDATLTGTNLNGADARGARFLNTASSTTQNLIRLDGHVAGLDIAAGETMRLWDYHHETPIAIVVEDGMSIDPLGTLRTVFEDDQWGSTLSFDAGVPVSLGGTLELLLDDEVDTESLAGTTFQLFDWAGVSPTGAFDQIAMEPNTTWDTSQLYTTGEVTLLSAGGLPGDFNDDGQVNLADYTVWRNNLGAASELAINSAGNGTGGVDAGDYTVWKNNFGSRVGPPWAVPATVPEPTGFALVAIGLLGVLALRRT</sequence>
<comment type="caution">
    <text evidence="1">The sequence shown here is derived from an EMBL/GenBank/DDBJ whole genome shotgun (WGS) entry which is preliminary data.</text>
</comment>
<accession>A0A9X2FJ69</accession>
<protein>
    <submittedName>
        <fullName evidence="1">Pentapeptide repeat-containing protein</fullName>
    </submittedName>
</protein>
<name>A0A9X2FJ69_9BACT</name>
<reference evidence="1" key="1">
    <citation type="submission" date="2022-06" db="EMBL/GenBank/DDBJ databases">
        <title>Aeoliella straminimaris, a novel planctomycete from sediments.</title>
        <authorList>
            <person name="Vitorino I.R."/>
            <person name="Lage O.M."/>
        </authorList>
    </citation>
    <scope>NUCLEOTIDE SEQUENCE</scope>
    <source>
        <strain evidence="1">ICT_H6.2</strain>
    </source>
</reference>